<dbReference type="Gene3D" id="3.90.550.10">
    <property type="entry name" value="Spore Coat Polysaccharide Biosynthesis Protein SpsA, Chain A"/>
    <property type="match status" value="1"/>
</dbReference>
<dbReference type="EMBL" id="SNYA01000001">
    <property type="protein sequence ID" value="TDP95576.1"/>
    <property type="molecule type" value="Genomic_DNA"/>
</dbReference>
<evidence type="ECO:0000313" key="5">
    <source>
        <dbReference type="EMBL" id="TDP95576.1"/>
    </source>
</evidence>
<reference evidence="5 6" key="1">
    <citation type="submission" date="2019-03" db="EMBL/GenBank/DDBJ databases">
        <title>Genomic analyses of the natural microbiome of Caenorhabditis elegans.</title>
        <authorList>
            <person name="Samuel B."/>
        </authorList>
    </citation>
    <scope>NUCLEOTIDE SEQUENCE [LARGE SCALE GENOMIC DNA]</scope>
    <source>
        <strain evidence="5 6">JUb18</strain>
    </source>
</reference>
<evidence type="ECO:0000256" key="3">
    <source>
        <dbReference type="ARBA" id="ARBA00022679"/>
    </source>
</evidence>
<organism evidence="5 6">
    <name type="scientific">Leucobacter luti</name>
    <dbReference type="NCBI Taxonomy" id="340320"/>
    <lineage>
        <taxon>Bacteria</taxon>
        <taxon>Bacillati</taxon>
        <taxon>Actinomycetota</taxon>
        <taxon>Actinomycetes</taxon>
        <taxon>Micrococcales</taxon>
        <taxon>Microbacteriaceae</taxon>
        <taxon>Leucobacter</taxon>
    </lineage>
</organism>
<dbReference type="OrthoDB" id="9810303at2"/>
<dbReference type="AlphaFoldDB" id="A0A4R6S9G6"/>
<accession>A0A4R6S9G6</accession>
<dbReference type="InterPro" id="IPR039528">
    <property type="entry name" value="DPM1-like"/>
</dbReference>
<feature type="domain" description="Glycosyltransferase 2-like" evidence="4">
    <location>
        <begin position="15"/>
        <end position="176"/>
    </location>
</feature>
<proteinExistence type="inferred from homology"/>
<evidence type="ECO:0000313" key="6">
    <source>
        <dbReference type="Proteomes" id="UP000295601"/>
    </source>
</evidence>
<dbReference type="Pfam" id="PF00535">
    <property type="entry name" value="Glycos_transf_2"/>
    <property type="match status" value="1"/>
</dbReference>
<comment type="similarity">
    <text evidence="1">Belongs to the glycosyltransferase 2 family.</text>
</comment>
<dbReference type="FunFam" id="3.90.550.10:FF:000122">
    <property type="entry name" value="Dolichol-phosphate mannosyltransferase subunit 1"/>
    <property type="match status" value="1"/>
</dbReference>
<sequence length="260" mass="28273">MVPQDHTLARSGLLVLLPTYNERSTLPATVSGILHAIPTAHVLIIDDGSPDGTGQIADELASDPRVEAHHRSGKQGLGTAYAWGFQEAVDRGYRFAVAMDSDGSHQVSELPALIAAAEAGAGLVIGTRWIPGGTIVNWPWYRRWISRTGTAVARIALRSQLRDLTSGFRVLDTRWISRLDLAALDSEGYAFQVETAWTLERLGCPIAEVPISFIERVEGHSKMSVGIVWEALRGVLRWGWRLRFSAAPLAITDTQRGGGA</sequence>
<dbReference type="PANTHER" id="PTHR43398">
    <property type="entry name" value="DOLICHOL-PHOSPHATE MANNOSYLTRANSFERASE SUBUNIT 1"/>
    <property type="match status" value="1"/>
</dbReference>
<keyword evidence="3 5" id="KW-0808">Transferase</keyword>
<dbReference type="CDD" id="cd06442">
    <property type="entry name" value="DPM1_like"/>
    <property type="match status" value="1"/>
</dbReference>
<name>A0A4R6S9G6_9MICO</name>
<evidence type="ECO:0000256" key="1">
    <source>
        <dbReference type="ARBA" id="ARBA00006739"/>
    </source>
</evidence>
<dbReference type="RefSeq" id="WP_133615506.1">
    <property type="nucleotide sequence ID" value="NZ_SNYA01000001.1"/>
</dbReference>
<dbReference type="SUPFAM" id="SSF53448">
    <property type="entry name" value="Nucleotide-diphospho-sugar transferases"/>
    <property type="match status" value="1"/>
</dbReference>
<protein>
    <submittedName>
        <fullName evidence="5">Dolichol-phosphate mannosyltransferase</fullName>
    </submittedName>
</protein>
<keyword evidence="2 5" id="KW-0328">Glycosyltransferase</keyword>
<dbReference type="PANTHER" id="PTHR43398:SF1">
    <property type="entry name" value="DOLICHOL-PHOSPHATE MANNOSYLTRANSFERASE SUBUNIT 1"/>
    <property type="match status" value="1"/>
</dbReference>
<evidence type="ECO:0000256" key="2">
    <source>
        <dbReference type="ARBA" id="ARBA00022676"/>
    </source>
</evidence>
<keyword evidence="6" id="KW-1185">Reference proteome</keyword>
<dbReference type="Proteomes" id="UP000295601">
    <property type="component" value="Unassembled WGS sequence"/>
</dbReference>
<evidence type="ECO:0000259" key="4">
    <source>
        <dbReference type="Pfam" id="PF00535"/>
    </source>
</evidence>
<dbReference type="InterPro" id="IPR029044">
    <property type="entry name" value="Nucleotide-diphossugar_trans"/>
</dbReference>
<gene>
    <name evidence="5" type="ORF">EDF62_0265</name>
</gene>
<dbReference type="InterPro" id="IPR001173">
    <property type="entry name" value="Glyco_trans_2-like"/>
</dbReference>
<comment type="caution">
    <text evidence="5">The sequence shown here is derived from an EMBL/GenBank/DDBJ whole genome shotgun (WGS) entry which is preliminary data.</text>
</comment>
<dbReference type="GO" id="GO:0009247">
    <property type="term" value="P:glycolipid biosynthetic process"/>
    <property type="evidence" value="ECO:0007669"/>
    <property type="project" value="TreeGrafter"/>
</dbReference>
<dbReference type="GO" id="GO:0004582">
    <property type="term" value="F:dolichyl-phosphate beta-D-mannosyltransferase activity"/>
    <property type="evidence" value="ECO:0007669"/>
    <property type="project" value="InterPro"/>
</dbReference>
<dbReference type="GO" id="GO:0016020">
    <property type="term" value="C:membrane"/>
    <property type="evidence" value="ECO:0007669"/>
    <property type="project" value="GOC"/>
</dbReference>